<accession>A0AA97AE88</accession>
<sequence length="48" mass="5288">MLLRIDGEKVLLMVVVVSLVFLVGQAQARLDVCRSMGQKTLSCVLQLN</sequence>
<name>A0AA97AE88_9CYAN</name>
<dbReference type="RefSeq" id="WP_158672995.1">
    <property type="nucleotide sequence ID" value="NZ_CP053586.1"/>
</dbReference>
<protein>
    <submittedName>
        <fullName evidence="1">Uncharacterized protein</fullName>
    </submittedName>
</protein>
<reference evidence="1" key="1">
    <citation type="submission" date="2020-05" db="EMBL/GenBank/DDBJ databases">
        <authorList>
            <person name="Zhu T."/>
            <person name="Keshari N."/>
            <person name="Lu X."/>
        </authorList>
    </citation>
    <scope>NUCLEOTIDE SEQUENCE</scope>
    <source>
        <strain evidence="1">NK1-12</strain>
    </source>
</reference>
<dbReference type="EMBL" id="CP053586">
    <property type="protein sequence ID" value="WNZ21750.1"/>
    <property type="molecule type" value="Genomic_DNA"/>
</dbReference>
<organism evidence="1">
    <name type="scientific">Leptolyngbya sp. NK1-12</name>
    <dbReference type="NCBI Taxonomy" id="2547451"/>
    <lineage>
        <taxon>Bacteria</taxon>
        <taxon>Bacillati</taxon>
        <taxon>Cyanobacteriota</taxon>
        <taxon>Cyanophyceae</taxon>
        <taxon>Leptolyngbyales</taxon>
        <taxon>Leptolyngbyaceae</taxon>
        <taxon>Leptolyngbya group</taxon>
        <taxon>Leptolyngbya</taxon>
    </lineage>
</organism>
<evidence type="ECO:0000313" key="1">
    <source>
        <dbReference type="EMBL" id="WNZ21750.1"/>
    </source>
</evidence>
<proteinExistence type="predicted"/>
<dbReference type="AlphaFoldDB" id="A0AA97AE88"/>
<gene>
    <name evidence="1" type="ORF">HJG54_01950</name>
</gene>